<feature type="transmembrane region" description="Helical" evidence="1">
    <location>
        <begin position="101"/>
        <end position="122"/>
    </location>
</feature>
<dbReference type="AlphaFoldDB" id="A0A0R1JHD5"/>
<dbReference type="PATRIC" id="fig|1291734.4.peg.640"/>
<organism evidence="2 3">
    <name type="scientific">Lacticaseibacillus nasuensis JCM 17158</name>
    <dbReference type="NCBI Taxonomy" id="1291734"/>
    <lineage>
        <taxon>Bacteria</taxon>
        <taxon>Bacillati</taxon>
        <taxon>Bacillota</taxon>
        <taxon>Bacilli</taxon>
        <taxon>Lactobacillales</taxon>
        <taxon>Lactobacillaceae</taxon>
        <taxon>Lacticaseibacillus</taxon>
    </lineage>
</organism>
<proteinExistence type="predicted"/>
<dbReference type="EMBL" id="AZDJ01000032">
    <property type="protein sequence ID" value="KRK70552.1"/>
    <property type="molecule type" value="Genomic_DNA"/>
</dbReference>
<accession>A0A0R1JHD5</accession>
<gene>
    <name evidence="2" type="ORF">FD02_GL000623</name>
</gene>
<dbReference type="Proteomes" id="UP000051804">
    <property type="component" value="Unassembled WGS sequence"/>
</dbReference>
<protein>
    <submittedName>
        <fullName evidence="2">Membrane protein</fullName>
    </submittedName>
</protein>
<evidence type="ECO:0000313" key="3">
    <source>
        <dbReference type="Proteomes" id="UP000051804"/>
    </source>
</evidence>
<evidence type="ECO:0000313" key="2">
    <source>
        <dbReference type="EMBL" id="KRK70552.1"/>
    </source>
</evidence>
<dbReference type="InterPro" id="IPR012861">
    <property type="entry name" value="DUF1634"/>
</dbReference>
<sequence>MQDNKIKQEIEDVELIIGKIMQIGVLIAGAVLIVGVVALLVQGDGGYAAGAHPSRPLAILAGVAAFKPYAIMMLGIFLLILTPVLRVVVSIYAFIKENDKLYAWITTVVLVILVIAMLIGYFGK</sequence>
<keyword evidence="1" id="KW-0812">Transmembrane</keyword>
<evidence type="ECO:0000256" key="1">
    <source>
        <dbReference type="SAM" id="Phobius"/>
    </source>
</evidence>
<dbReference type="STRING" id="1291734.FD02_GL000623"/>
<keyword evidence="3" id="KW-1185">Reference proteome</keyword>
<feature type="transmembrane region" description="Helical" evidence="1">
    <location>
        <begin position="20"/>
        <end position="41"/>
    </location>
</feature>
<reference evidence="2 3" key="1">
    <citation type="journal article" date="2015" name="Genome Announc.">
        <title>Expanding the biotechnology potential of lactobacilli through comparative genomics of 213 strains and associated genera.</title>
        <authorList>
            <person name="Sun Z."/>
            <person name="Harris H.M."/>
            <person name="McCann A."/>
            <person name="Guo C."/>
            <person name="Argimon S."/>
            <person name="Zhang W."/>
            <person name="Yang X."/>
            <person name="Jeffery I.B."/>
            <person name="Cooney J.C."/>
            <person name="Kagawa T.F."/>
            <person name="Liu W."/>
            <person name="Song Y."/>
            <person name="Salvetti E."/>
            <person name="Wrobel A."/>
            <person name="Rasinkangas P."/>
            <person name="Parkhill J."/>
            <person name="Rea M.C."/>
            <person name="O'Sullivan O."/>
            <person name="Ritari J."/>
            <person name="Douillard F.P."/>
            <person name="Paul Ross R."/>
            <person name="Yang R."/>
            <person name="Briner A.E."/>
            <person name="Felis G.E."/>
            <person name="de Vos W.M."/>
            <person name="Barrangou R."/>
            <person name="Klaenhammer T.R."/>
            <person name="Caufield P.W."/>
            <person name="Cui Y."/>
            <person name="Zhang H."/>
            <person name="O'Toole P.W."/>
        </authorList>
    </citation>
    <scope>NUCLEOTIDE SEQUENCE [LARGE SCALE GENOMIC DNA]</scope>
    <source>
        <strain evidence="2 3">JCM 17158</strain>
    </source>
</reference>
<keyword evidence="1" id="KW-0472">Membrane</keyword>
<name>A0A0R1JHD5_9LACO</name>
<dbReference type="OrthoDB" id="1682804at2"/>
<keyword evidence="1" id="KW-1133">Transmembrane helix</keyword>
<dbReference type="Pfam" id="PF07843">
    <property type="entry name" value="DUF1634"/>
    <property type="match status" value="1"/>
</dbReference>
<dbReference type="RefSeq" id="WP_056952196.1">
    <property type="nucleotide sequence ID" value="NZ_AZDJ01000032.1"/>
</dbReference>
<comment type="caution">
    <text evidence="2">The sequence shown here is derived from an EMBL/GenBank/DDBJ whole genome shotgun (WGS) entry which is preliminary data.</text>
</comment>